<dbReference type="AlphaFoldDB" id="A0A0F9TD21"/>
<feature type="transmembrane region" description="Helical" evidence="2">
    <location>
        <begin position="217"/>
        <end position="235"/>
    </location>
</feature>
<protein>
    <submittedName>
        <fullName evidence="3">Uncharacterized protein</fullName>
    </submittedName>
</protein>
<keyword evidence="2" id="KW-0472">Membrane</keyword>
<sequence>MSITPGLHFQRPCDDAPESQNDRQLQKQYEIVDKLRIDGSSRQPGTFHAPPFGFRKMSNPIVDLALILAVPLLAAVILTLANEIYYRSLGRYRRNGVLITGAVGTPVHELAHALMAILFGMKIKKIAFYAPDPVSNTLGYVDYSYYPARFSHKVGLVFVGLAPLIIGSYVVVVAFALSGLPNLHSFTGFNNLNDIGGTPFWRGLVTWMQSLLTSTDSLMSGAVLLVALMVGSHATPSRADLKGSMGGAVAVVALLTCLWGLQSIWPAMHDAIGYYLRYGLFHVSTAIIQLAALSTVAGLILAVVGMGFRVLSAKFSQAEPKLAPAEGTPE</sequence>
<evidence type="ECO:0000256" key="1">
    <source>
        <dbReference type="SAM" id="MobiDB-lite"/>
    </source>
</evidence>
<name>A0A0F9TD21_9ZZZZ</name>
<keyword evidence="2" id="KW-0812">Transmembrane</keyword>
<evidence type="ECO:0000256" key="2">
    <source>
        <dbReference type="SAM" id="Phobius"/>
    </source>
</evidence>
<feature type="transmembrane region" description="Helical" evidence="2">
    <location>
        <begin position="154"/>
        <end position="177"/>
    </location>
</feature>
<keyword evidence="2" id="KW-1133">Transmembrane helix</keyword>
<organism evidence="3">
    <name type="scientific">marine sediment metagenome</name>
    <dbReference type="NCBI Taxonomy" id="412755"/>
    <lineage>
        <taxon>unclassified sequences</taxon>
        <taxon>metagenomes</taxon>
        <taxon>ecological metagenomes</taxon>
    </lineage>
</organism>
<feature type="transmembrane region" description="Helical" evidence="2">
    <location>
        <begin position="287"/>
        <end position="311"/>
    </location>
</feature>
<comment type="caution">
    <text evidence="3">The sequence shown here is derived from an EMBL/GenBank/DDBJ whole genome shotgun (WGS) entry which is preliminary data.</text>
</comment>
<proteinExistence type="predicted"/>
<feature type="transmembrane region" description="Helical" evidence="2">
    <location>
        <begin position="64"/>
        <end position="85"/>
    </location>
</feature>
<accession>A0A0F9TD21</accession>
<evidence type="ECO:0000313" key="3">
    <source>
        <dbReference type="EMBL" id="KKN39403.1"/>
    </source>
</evidence>
<reference evidence="3" key="1">
    <citation type="journal article" date="2015" name="Nature">
        <title>Complex archaea that bridge the gap between prokaryotes and eukaryotes.</title>
        <authorList>
            <person name="Spang A."/>
            <person name="Saw J.H."/>
            <person name="Jorgensen S.L."/>
            <person name="Zaremba-Niedzwiedzka K."/>
            <person name="Martijn J."/>
            <person name="Lind A.E."/>
            <person name="van Eijk R."/>
            <person name="Schleper C."/>
            <person name="Guy L."/>
            <person name="Ettema T.J."/>
        </authorList>
    </citation>
    <scope>NUCLEOTIDE SEQUENCE</scope>
</reference>
<feature type="transmembrane region" description="Helical" evidence="2">
    <location>
        <begin position="247"/>
        <end position="267"/>
    </location>
</feature>
<feature type="region of interest" description="Disordered" evidence="1">
    <location>
        <begin position="1"/>
        <end position="23"/>
    </location>
</feature>
<gene>
    <name evidence="3" type="ORF">LCGC14_0743570</name>
</gene>
<dbReference type="EMBL" id="LAZR01001766">
    <property type="protein sequence ID" value="KKN39403.1"/>
    <property type="molecule type" value="Genomic_DNA"/>
</dbReference>